<reference evidence="2" key="1">
    <citation type="submission" date="2016-12" db="EMBL/GenBank/DDBJ databases">
        <title>The genomes of Aspergillus section Nigri reveals drivers in fungal speciation.</title>
        <authorList>
            <consortium name="DOE Joint Genome Institute"/>
            <person name="Vesth T.C."/>
            <person name="Nybo J."/>
            <person name="Theobald S."/>
            <person name="Brandl J."/>
            <person name="Frisvad J.C."/>
            <person name="Nielsen K.F."/>
            <person name="Lyhne E.K."/>
            <person name="Kogle M.E."/>
            <person name="Kuo A."/>
            <person name="Riley R."/>
            <person name="Clum A."/>
            <person name="Nolan M."/>
            <person name="Lipzen A."/>
            <person name="Salamov A."/>
            <person name="Henrissat B."/>
            <person name="Wiebenga A."/>
            <person name="De vries R.P."/>
            <person name="Grigoriev I.V."/>
            <person name="Mortensen U.H."/>
            <person name="Andersen M.R."/>
            <person name="Baker S.E."/>
        </authorList>
    </citation>
    <scope>NUCLEOTIDE SEQUENCE</scope>
    <source>
        <strain evidence="2">CBS 122712</strain>
    </source>
</reference>
<dbReference type="EMBL" id="MSFU01000036">
    <property type="protein sequence ID" value="PWY63445.1"/>
    <property type="molecule type" value="Genomic_DNA"/>
</dbReference>
<organism evidence="2 3">
    <name type="scientific">Aspergillus eucalypticola (strain CBS 122712 / IBT 29274)</name>
    <dbReference type="NCBI Taxonomy" id="1448314"/>
    <lineage>
        <taxon>Eukaryota</taxon>
        <taxon>Fungi</taxon>
        <taxon>Dikarya</taxon>
        <taxon>Ascomycota</taxon>
        <taxon>Pezizomycotina</taxon>
        <taxon>Eurotiomycetes</taxon>
        <taxon>Eurotiomycetidae</taxon>
        <taxon>Eurotiales</taxon>
        <taxon>Aspergillaceae</taxon>
        <taxon>Aspergillus</taxon>
        <taxon>Aspergillus subgen. Circumdati</taxon>
    </lineage>
</organism>
<proteinExistence type="predicted"/>
<dbReference type="Proteomes" id="UP000246171">
    <property type="component" value="Unassembled WGS sequence"/>
</dbReference>
<evidence type="ECO:0000313" key="3">
    <source>
        <dbReference type="Proteomes" id="UP000246171"/>
    </source>
</evidence>
<dbReference type="RefSeq" id="XP_025383142.1">
    <property type="nucleotide sequence ID" value="XM_025532257.1"/>
</dbReference>
<dbReference type="GeneID" id="37054219"/>
<dbReference type="VEuPathDB" id="FungiDB:BO83DRAFT_382558"/>
<sequence>MERARLRGQRPGRCVDGETARFGFPRKGKKRRRRDFAPEACGRSAAGWPEGNIGGFWVAGRTGGGALMIIRVQSGTAPKG</sequence>
<comment type="caution">
    <text evidence="2">The sequence shown here is derived from an EMBL/GenBank/DDBJ whole genome shotgun (WGS) entry which is preliminary data.</text>
</comment>
<feature type="region of interest" description="Disordered" evidence="1">
    <location>
        <begin position="1"/>
        <end position="21"/>
    </location>
</feature>
<gene>
    <name evidence="2" type="ORF">BO83DRAFT_382558</name>
</gene>
<feature type="compositionally biased region" description="Basic residues" evidence="1">
    <location>
        <begin position="1"/>
        <end position="10"/>
    </location>
</feature>
<evidence type="ECO:0000313" key="2">
    <source>
        <dbReference type="EMBL" id="PWY63445.1"/>
    </source>
</evidence>
<protein>
    <submittedName>
        <fullName evidence="2">Uncharacterized protein</fullName>
    </submittedName>
</protein>
<evidence type="ECO:0000256" key="1">
    <source>
        <dbReference type="SAM" id="MobiDB-lite"/>
    </source>
</evidence>
<name>A0A317UPI6_ASPEC</name>
<dbReference type="AlphaFoldDB" id="A0A317UPI6"/>
<keyword evidence="3" id="KW-1185">Reference proteome</keyword>
<accession>A0A317UPI6</accession>